<evidence type="ECO:0000256" key="16">
    <source>
        <dbReference type="SAM" id="Phobius"/>
    </source>
</evidence>
<evidence type="ECO:0000256" key="11">
    <source>
        <dbReference type="ARBA" id="ARBA00035093"/>
    </source>
</evidence>
<dbReference type="GO" id="GO:0015871">
    <property type="term" value="P:choline transport"/>
    <property type="evidence" value="ECO:0007669"/>
    <property type="project" value="TreeGrafter"/>
</dbReference>
<dbReference type="GO" id="GO:0090422">
    <property type="term" value="F:thiamine pyrophosphate transmembrane transporter activity"/>
    <property type="evidence" value="ECO:0007669"/>
    <property type="project" value="TreeGrafter"/>
</dbReference>
<evidence type="ECO:0000256" key="10">
    <source>
        <dbReference type="ARBA" id="ARBA00023180"/>
    </source>
</evidence>
<feature type="transmembrane region" description="Helical" evidence="16">
    <location>
        <begin position="375"/>
        <end position="393"/>
    </location>
</feature>
<comment type="catalytic activity">
    <reaction evidence="12">
        <text>thiamine diphosphate(out) = thiamine diphosphate(in)</text>
        <dbReference type="Rhea" id="RHEA:75471"/>
        <dbReference type="ChEBI" id="CHEBI:58937"/>
    </reaction>
</comment>
<keyword evidence="5" id="KW-0050">Antiport</keyword>
<dbReference type="InterPro" id="IPR002110">
    <property type="entry name" value="Ankyrin_rpt"/>
</dbReference>
<feature type="repeat" description="ANK" evidence="15">
    <location>
        <begin position="54"/>
        <end position="86"/>
    </location>
</feature>
<feature type="repeat" description="ANK" evidence="15">
    <location>
        <begin position="20"/>
        <end position="53"/>
    </location>
</feature>
<comment type="similarity">
    <text evidence="3">Belongs to the CTL (choline transporter-like) family.</text>
</comment>
<sequence>MEVAKYRVPMCACVYHKEEDGSTCLHHAAKCGNLEMLCFLLSTGQVNVNAQDNGGWTPIIWAAEHKHIDVIRTLLTRGADVTLQDNEKNICLHWASFTGSAEIAEVLLNAQCDLHAVNFHGDTPLHISAREGYIHCVNLFLSRGADTEVRNNEGDTPGDLTLEHTDVWYALQLNRKIRQGILNRAVRTERIICRDKPYVVYYDLLKCITGTSILAAAMNGLQCPTTQVCVAKCPEVFASIYLKSLQKDIMQPYCQPGFNLTSTTMAVSEIAAKELCPTFLVPSQPFFNRCFPAANISIPSDFSIIYQGRNVTGNDTKDVLGNATSQIMDSFNFQNLGKRIFQDFAKSWSWILIALAIAMVVSLLFLLLLRFTAGILVWVLIVGVIGVIGYGIYHCWMEYDTFNKQGATIANVGFTTNLSAYGSVKETWLAIFIILVVVEVVLLLLLLFLRKRILIAIALIKEASRAIGYIMSSLFYPIVTFVLLVVCVAYWGITALYLATSGAPLYVISAPNNSTPGCSNITGNTTCDPVGFNSSSTGCQESRCIFYKYNTEGIFQQNLFNLQIYNVFGFLWCINFVIALGQCVLAGTFASYYWAFHKPKDIPYFPVSGAFMRTLRYHTGSLAFGSLILTIVQMIRIVLEYLDHKLKGAQNPCTRFLLCCLKCCFWCLEKFIKFLNRNAYIMIAVYGKNFCVSAKNAFKLLMRNIVRVVVLDKITDLLIFFGKLIVVGGVGVLAFFFFSGRLPIPNDAFKSPTLNYYWIPILTVVVGSYMIAQGFFSVYNMCVDTLFLCFLEDLERNDGSAEKPYYMPKSLMSILNKKNRPPKTEEKKKKKK</sequence>
<dbReference type="PANTHER" id="PTHR12385">
    <property type="entry name" value="CHOLINE TRANSPORTER-LIKE (SLC FAMILY 44)"/>
    <property type="match status" value="1"/>
</dbReference>
<keyword evidence="6" id="KW-1003">Cell membrane</keyword>
<protein>
    <recommendedName>
        <fullName evidence="13">Choline transporter-like protein 4</fullName>
    </recommendedName>
    <alternativeName>
        <fullName evidence="14">Solute carrier family 44 member 4</fullName>
    </alternativeName>
</protein>
<evidence type="ECO:0000256" key="9">
    <source>
        <dbReference type="ARBA" id="ARBA00023136"/>
    </source>
</evidence>
<evidence type="ECO:0000256" key="12">
    <source>
        <dbReference type="ARBA" id="ARBA00036880"/>
    </source>
</evidence>
<dbReference type="InterPro" id="IPR007603">
    <property type="entry name" value="Choline_transptr-like"/>
</dbReference>
<dbReference type="Gene3D" id="1.25.40.20">
    <property type="entry name" value="Ankyrin repeat-containing domain"/>
    <property type="match status" value="1"/>
</dbReference>
<evidence type="ECO:0000256" key="1">
    <source>
        <dbReference type="ARBA" id="ARBA00004141"/>
    </source>
</evidence>
<evidence type="ECO:0000256" key="4">
    <source>
        <dbReference type="ARBA" id="ARBA00022448"/>
    </source>
</evidence>
<feature type="transmembrane region" description="Helical" evidence="16">
    <location>
        <begin position="348"/>
        <end position="368"/>
    </location>
</feature>
<evidence type="ECO:0000313" key="17">
    <source>
        <dbReference type="EMBL" id="KAG8546322.1"/>
    </source>
</evidence>
<evidence type="ECO:0000256" key="2">
    <source>
        <dbReference type="ARBA" id="ARBA00004221"/>
    </source>
</evidence>
<evidence type="ECO:0000256" key="8">
    <source>
        <dbReference type="ARBA" id="ARBA00022989"/>
    </source>
</evidence>
<accession>A0AAV6ZAV4</accession>
<evidence type="ECO:0000256" key="3">
    <source>
        <dbReference type="ARBA" id="ARBA00007168"/>
    </source>
</evidence>
<feature type="transmembrane region" description="Helical" evidence="16">
    <location>
        <begin position="428"/>
        <end position="449"/>
    </location>
</feature>
<keyword evidence="4" id="KW-0813">Transport</keyword>
<gene>
    <name evidence="17" type="ORF">GDO81_019232</name>
</gene>
<comment type="catalytic activity">
    <reaction evidence="11">
        <text>choline(out) + n H(+)(in) = choline(in) + n H(+)(out)</text>
        <dbReference type="Rhea" id="RHEA:75463"/>
        <dbReference type="ChEBI" id="CHEBI:15354"/>
        <dbReference type="ChEBI" id="CHEBI:15378"/>
    </reaction>
</comment>
<evidence type="ECO:0000256" key="13">
    <source>
        <dbReference type="ARBA" id="ARBA00040548"/>
    </source>
</evidence>
<evidence type="ECO:0000313" key="18">
    <source>
        <dbReference type="Proteomes" id="UP000824782"/>
    </source>
</evidence>
<feature type="transmembrane region" description="Helical" evidence="16">
    <location>
        <begin position="617"/>
        <end position="639"/>
    </location>
</feature>
<reference evidence="17" key="1">
    <citation type="thesis" date="2020" institute="ProQuest LLC" country="789 East Eisenhower Parkway, Ann Arbor, MI, USA">
        <title>Comparative Genomics and Chromosome Evolution.</title>
        <authorList>
            <person name="Mudd A.B."/>
        </authorList>
    </citation>
    <scope>NUCLEOTIDE SEQUENCE</scope>
    <source>
        <strain evidence="17">237g6f4</strain>
        <tissue evidence="17">Blood</tissue>
    </source>
</reference>
<keyword evidence="18" id="KW-1185">Reference proteome</keyword>
<evidence type="ECO:0000256" key="5">
    <source>
        <dbReference type="ARBA" id="ARBA00022449"/>
    </source>
</evidence>
<dbReference type="PANTHER" id="PTHR12385:SF37">
    <property type="entry name" value="CHOLINE TRANSPORTER-LIKE PROTEIN 4"/>
    <property type="match status" value="1"/>
</dbReference>
<dbReference type="AlphaFoldDB" id="A0AAV6ZAV4"/>
<dbReference type="SMART" id="SM00248">
    <property type="entry name" value="ANK"/>
    <property type="match status" value="4"/>
</dbReference>
<organism evidence="17 18">
    <name type="scientific">Engystomops pustulosus</name>
    <name type="common">Tungara frog</name>
    <name type="synonym">Physalaemus pustulosus</name>
    <dbReference type="NCBI Taxonomy" id="76066"/>
    <lineage>
        <taxon>Eukaryota</taxon>
        <taxon>Metazoa</taxon>
        <taxon>Chordata</taxon>
        <taxon>Craniata</taxon>
        <taxon>Vertebrata</taxon>
        <taxon>Euteleostomi</taxon>
        <taxon>Amphibia</taxon>
        <taxon>Batrachia</taxon>
        <taxon>Anura</taxon>
        <taxon>Neobatrachia</taxon>
        <taxon>Hyloidea</taxon>
        <taxon>Leptodactylidae</taxon>
        <taxon>Leiuperinae</taxon>
        <taxon>Engystomops</taxon>
    </lineage>
</organism>
<dbReference type="Proteomes" id="UP000824782">
    <property type="component" value="Unassembled WGS sequence"/>
</dbReference>
<dbReference type="Pfam" id="PF04515">
    <property type="entry name" value="Choline_transpo"/>
    <property type="match status" value="1"/>
</dbReference>
<feature type="transmembrane region" description="Helical" evidence="16">
    <location>
        <begin position="718"/>
        <end position="738"/>
    </location>
</feature>
<dbReference type="GO" id="GO:0016324">
    <property type="term" value="C:apical plasma membrane"/>
    <property type="evidence" value="ECO:0007669"/>
    <property type="project" value="UniProtKB-SubCell"/>
</dbReference>
<dbReference type="PROSITE" id="PS50297">
    <property type="entry name" value="ANK_REP_REGION"/>
    <property type="match status" value="3"/>
</dbReference>
<evidence type="ECO:0000256" key="7">
    <source>
        <dbReference type="ARBA" id="ARBA00022692"/>
    </source>
</evidence>
<dbReference type="EMBL" id="WNYA01001139">
    <property type="protein sequence ID" value="KAG8546322.1"/>
    <property type="molecule type" value="Genomic_DNA"/>
</dbReference>
<comment type="caution">
    <text evidence="17">The sequence shown here is derived from an EMBL/GenBank/DDBJ whole genome shotgun (WGS) entry which is preliminary data.</text>
</comment>
<keyword evidence="10" id="KW-0325">Glycoprotein</keyword>
<keyword evidence="9 16" id="KW-0472">Membrane</keyword>
<dbReference type="PROSITE" id="PS50088">
    <property type="entry name" value="ANK_REPEAT"/>
    <property type="match status" value="3"/>
</dbReference>
<evidence type="ECO:0000256" key="14">
    <source>
        <dbReference type="ARBA" id="ARBA00042285"/>
    </source>
</evidence>
<keyword evidence="7 16" id="KW-0812">Transmembrane</keyword>
<comment type="subcellular location">
    <subcellularLocation>
        <location evidence="2">Apical cell membrane</location>
    </subcellularLocation>
    <subcellularLocation>
        <location evidence="1">Membrane</location>
        <topology evidence="1">Multi-pass membrane protein</topology>
    </subcellularLocation>
</comment>
<keyword evidence="15" id="KW-0040">ANK repeat</keyword>
<feature type="transmembrane region" description="Helical" evidence="16">
    <location>
        <begin position="758"/>
        <end position="779"/>
    </location>
</feature>
<dbReference type="GO" id="GO:0015297">
    <property type="term" value="F:antiporter activity"/>
    <property type="evidence" value="ECO:0007669"/>
    <property type="project" value="UniProtKB-KW"/>
</dbReference>
<dbReference type="PRINTS" id="PR01415">
    <property type="entry name" value="ANKYRIN"/>
</dbReference>
<dbReference type="Pfam" id="PF12796">
    <property type="entry name" value="Ank_2"/>
    <property type="match status" value="1"/>
</dbReference>
<keyword evidence="8 16" id="KW-1133">Transmembrane helix</keyword>
<feature type="transmembrane region" description="Helical" evidence="16">
    <location>
        <begin position="679"/>
        <end position="698"/>
    </location>
</feature>
<evidence type="ECO:0000256" key="15">
    <source>
        <dbReference type="PROSITE-ProRule" id="PRU00023"/>
    </source>
</evidence>
<feature type="repeat" description="ANK" evidence="15">
    <location>
        <begin position="120"/>
        <end position="152"/>
    </location>
</feature>
<dbReference type="SUPFAM" id="SSF48403">
    <property type="entry name" value="Ankyrin repeat"/>
    <property type="match status" value="1"/>
</dbReference>
<feature type="transmembrane region" description="Helical" evidence="16">
    <location>
        <begin position="469"/>
        <end position="493"/>
    </location>
</feature>
<name>A0AAV6ZAV4_ENGPU</name>
<evidence type="ECO:0000256" key="6">
    <source>
        <dbReference type="ARBA" id="ARBA00022475"/>
    </source>
</evidence>
<dbReference type="InterPro" id="IPR036770">
    <property type="entry name" value="Ankyrin_rpt-contain_sf"/>
</dbReference>
<feature type="transmembrane region" description="Helical" evidence="16">
    <location>
        <begin position="569"/>
        <end position="596"/>
    </location>
</feature>
<dbReference type="Pfam" id="PF00023">
    <property type="entry name" value="Ank"/>
    <property type="match status" value="2"/>
</dbReference>
<proteinExistence type="inferred from homology"/>